<reference evidence="4" key="1">
    <citation type="submission" date="2017-06" db="EMBL/GenBank/DDBJ databases">
        <authorList>
            <person name="Varghese N."/>
            <person name="Submissions S."/>
        </authorList>
    </citation>
    <scope>NUCLEOTIDE SEQUENCE [LARGE SCALE GENOMIC DNA]</scope>
    <source>
        <strain evidence="4">LNB2</strain>
    </source>
</reference>
<evidence type="ECO:0000259" key="2">
    <source>
        <dbReference type="PROSITE" id="PS51208"/>
    </source>
</evidence>
<dbReference type="PROSITE" id="PS51257">
    <property type="entry name" value="PROKAR_LIPOPROTEIN"/>
    <property type="match status" value="1"/>
</dbReference>
<dbReference type="SMART" id="SM00869">
    <property type="entry name" value="Autotransporter"/>
    <property type="match status" value="1"/>
</dbReference>
<feature type="signal peptide" evidence="1">
    <location>
        <begin position="1"/>
        <end position="32"/>
    </location>
</feature>
<feature type="domain" description="Autotransporter" evidence="2">
    <location>
        <begin position="1690"/>
        <end position="1963"/>
    </location>
</feature>
<organism evidence="3 4">
    <name type="scientific">Edaphosphingomonas laterariae</name>
    <dbReference type="NCBI Taxonomy" id="861865"/>
    <lineage>
        <taxon>Bacteria</taxon>
        <taxon>Pseudomonadati</taxon>
        <taxon>Pseudomonadota</taxon>
        <taxon>Alphaproteobacteria</taxon>
        <taxon>Sphingomonadales</taxon>
        <taxon>Rhizorhabdaceae</taxon>
        <taxon>Edaphosphingomonas</taxon>
    </lineage>
</organism>
<feature type="chain" id="PRO_5013189981" evidence="1">
    <location>
        <begin position="33"/>
        <end position="1963"/>
    </location>
</feature>
<evidence type="ECO:0000313" key="3">
    <source>
        <dbReference type="EMBL" id="SNS87324.1"/>
    </source>
</evidence>
<dbReference type="EMBL" id="FZOS01000020">
    <property type="protein sequence ID" value="SNS87324.1"/>
    <property type="molecule type" value="Genomic_DNA"/>
</dbReference>
<proteinExistence type="predicted"/>
<name>A0A239I4S5_9SPHN</name>
<dbReference type="PROSITE" id="PS51208">
    <property type="entry name" value="AUTOTRANSPORTER"/>
    <property type="match status" value="1"/>
</dbReference>
<dbReference type="InterPro" id="IPR006311">
    <property type="entry name" value="TAT_signal"/>
</dbReference>
<dbReference type="SUPFAM" id="SSF103515">
    <property type="entry name" value="Autotransporter"/>
    <property type="match status" value="1"/>
</dbReference>
<sequence length="1963" mass="194999">MNFKRSMAPRRMFLAGGSLAAVAILGSGAAFAACSPNPTQTNMTSNCTGTSGPLLVDTAQSIVAVAQGAVIEASSGAGITTQNRGVTLRIDGIVTASGGAGISVQNGRPVYTPDPYAGAGGLDGAYVYPYLYPNAHTMIAVGATGTVSGNIGIELSQPSYNLRGGVFATIDNAGSITSSSGAAIRGAQSGPVYIGQLTNREGGFIGGVTAGLRTVNNQGTIDGGSDSALQMRRAVDPTFGSSSGTVSNEGAILSGGTAATIQSAHDSLSIINSGRIENSGAGNAIAAAGHLSLTNEATGTIATGGTLAIAADDIVLINRGTINGSVTATGSSRIDSSQGGTINGDVLLGAGDDVLVAAIDEQGLITTGVAGLIDGGAGRNRVEVAVREDATLKSAPALPLNFQLFGAALIDGAVLTLDADYVSTSALTVSGQGGLINEGRIATTGTAIGQGDFGLNDLTIVNRGTIEATLSDPTLAAIQGAIARQIENSGTITATGGMAIATGYDSQTIVNSGTIHSAGPLTIGLGGAAGIENLAGGVISGGGVAIGFHSADPYAYQAATVINAGRIDGDVDFTGRSSPNIFIQRNGGVVNGDIRLGAGDDLYVVEGSSGAQGLLAGLSGTLDGGDGLDRIVARFTEDTDATLGGASIVGIEQIAIDISEGKTLTLGGAIGGTGLGITGNGTADLSIDMNLVNSAAIDAISMPILLPGELPANGQDATTIISRGTIAASFNNVSYYSVAAVSLGYGDLFTNEGTIALTSVGDPVYGGHAAAVLGGASVVNTGTISLDGGIAISGARAIINDGTITQIDGGDQSFGVTGFETLANHGRISTGDVAVLASGYTASEITNTGTIESSDAEAIRHSGYASVRIVNVAGGVIKGAADGPAITSIGGATIENAGAIVGDVTIGGTDGFWYGGSTYIAAGGTIDGNLIFGSGYDVLLVEGDDAGVSGIIDGGDGFDLYGRSFRASADVSVGKALPVSFEGEAIEAATADTVLTLIGAAPAADRQITFHGAGKIVNTIDFGANSGGQGVISLGQSLRGDAPDALAFVNAADGAFRITGRARDFSNSGAISNVVADSTTVALVAAHGQDFTFDNRGTIAGAPLAGFGNSPTVTIYDDNEQGGFGATLANSGTIAGGMALAMRRSAVDFTNSGTLSTTPDANPTALELSNRSNENPAAIRIVNSGVIEAAGGTAVRVSSFGAATADSADAPTIEIVNTGRIVGNMVLSAYQVTMGQYGFPEYVARAVSIDNGGTIAGDVTLDNGGDRFVQRANAHLDGLVDGGAGTDLLVFELNGGVVAPDFTQFVNFEDYAVTGTGILSTGADLPFETLGLAGGSFTVASGSELRTSGAVTLRGREGDQTIVNDGAIAGAVETGAGNDSFTNNGTVGGAIDLGGGNDRYIASYAEMGGRVAGGDGNDTLSLRFAGTAQAPILFNPSAYSGFETFETMAGVAAIDGPLAFQSLLVSGGRVIGRVGSTISAPRIVVAPDGTFGSAGTVVGDIAVAGTLSPGASPGTMTVSGNVSLAAGSTSLFELTTSISDQLLISGTLAISDGATLALTGDRPLTPGTALDLIIADGGITGSFTSISQSSTFGFVRQTADRIQLLGQFLNAGLPRQTAASVDYVNAVLVAGQASPALLAALPLLLTPSGETNGAAFALLNAEAYASATQIGVEHGLTVAKAGRISFAQPRQAEGWFGFGQVLGNQRNLDGNAQADIAQADVDSYGLLGGIGHSSGPVSIGGFVGYLDGDQKIARLGASTDAGGVFAGVVGRYAEGAFSANLLISYEDGTAKTSRALPGQRTARADYGLSSWIADAAISYSFPVASHWALSPRMGFTYVSTRRGRATERDGGVFGLAVAATTLDATFLDGALDLQGTSGPVRPWASLGLRHQTSGRHSSAVASFTDVTEDFVSYGVTRGKTLATAGAGVAADIGNGVSLFSAYQGEFGDAGAGHNVNVGLRVGF</sequence>
<protein>
    <submittedName>
        <fullName evidence="3">Uncharacterized conserved protein, contains a C-terminal beta-barrel porin domain</fullName>
    </submittedName>
</protein>
<dbReference type="OrthoDB" id="7176850at2"/>
<dbReference type="InterPro" id="IPR005546">
    <property type="entry name" value="Autotransporte_beta"/>
</dbReference>
<keyword evidence="1" id="KW-0732">Signal</keyword>
<dbReference type="PROSITE" id="PS51318">
    <property type="entry name" value="TAT"/>
    <property type="match status" value="1"/>
</dbReference>
<dbReference type="Pfam" id="PF03797">
    <property type="entry name" value="Autotransporter"/>
    <property type="match status" value="1"/>
</dbReference>
<gene>
    <name evidence="3" type="ORF">SAMN06295912_12052</name>
</gene>
<dbReference type="InterPro" id="IPR036709">
    <property type="entry name" value="Autotransporte_beta_dom_sf"/>
</dbReference>
<dbReference type="Proteomes" id="UP000198281">
    <property type="component" value="Unassembled WGS sequence"/>
</dbReference>
<keyword evidence="4" id="KW-1185">Reference proteome</keyword>
<evidence type="ECO:0000256" key="1">
    <source>
        <dbReference type="SAM" id="SignalP"/>
    </source>
</evidence>
<dbReference type="Gene3D" id="2.40.128.130">
    <property type="entry name" value="Autotransporter beta-domain"/>
    <property type="match status" value="1"/>
</dbReference>
<evidence type="ECO:0000313" key="4">
    <source>
        <dbReference type="Proteomes" id="UP000198281"/>
    </source>
</evidence>
<dbReference type="Gene3D" id="2.160.20.160">
    <property type="match status" value="1"/>
</dbReference>
<accession>A0A239I4S5</accession>